<protein>
    <recommendedName>
        <fullName evidence="4">Secreted protein</fullName>
    </recommendedName>
</protein>
<comment type="caution">
    <text evidence="2">The sequence shown here is derived from an EMBL/GenBank/DDBJ whole genome shotgun (WGS) entry which is preliminary data.</text>
</comment>
<feature type="chain" id="PRO_5043594864" description="Secreted protein" evidence="1">
    <location>
        <begin position="30"/>
        <end position="100"/>
    </location>
</feature>
<reference evidence="2 3" key="1">
    <citation type="submission" date="2023-01" db="EMBL/GenBank/DDBJ databases">
        <authorList>
            <person name="Whitehead M."/>
        </authorList>
    </citation>
    <scope>NUCLEOTIDE SEQUENCE [LARGE SCALE GENOMIC DNA]</scope>
</reference>
<evidence type="ECO:0000256" key="1">
    <source>
        <dbReference type="SAM" id="SignalP"/>
    </source>
</evidence>
<keyword evidence="1" id="KW-0732">Signal</keyword>
<evidence type="ECO:0000313" key="2">
    <source>
        <dbReference type="EMBL" id="CAI6343213.1"/>
    </source>
</evidence>
<proteinExistence type="predicted"/>
<dbReference type="EMBL" id="CARXXK010000001">
    <property type="protein sequence ID" value="CAI6343213.1"/>
    <property type="molecule type" value="Genomic_DNA"/>
</dbReference>
<accession>A0AAV0VKQ3</accession>
<name>A0AAV0VKQ3_9HEMI</name>
<evidence type="ECO:0008006" key="4">
    <source>
        <dbReference type="Google" id="ProtNLM"/>
    </source>
</evidence>
<dbReference type="AlphaFoldDB" id="A0AAV0VKQ3"/>
<feature type="signal peptide" evidence="1">
    <location>
        <begin position="1"/>
        <end position="29"/>
    </location>
</feature>
<dbReference type="Proteomes" id="UP001160148">
    <property type="component" value="Unassembled WGS sequence"/>
</dbReference>
<gene>
    <name evidence="2" type="ORF">MEUPH1_LOCUS506</name>
</gene>
<organism evidence="2 3">
    <name type="scientific">Macrosiphum euphorbiae</name>
    <name type="common">potato aphid</name>
    <dbReference type="NCBI Taxonomy" id="13131"/>
    <lineage>
        <taxon>Eukaryota</taxon>
        <taxon>Metazoa</taxon>
        <taxon>Ecdysozoa</taxon>
        <taxon>Arthropoda</taxon>
        <taxon>Hexapoda</taxon>
        <taxon>Insecta</taxon>
        <taxon>Pterygota</taxon>
        <taxon>Neoptera</taxon>
        <taxon>Paraneoptera</taxon>
        <taxon>Hemiptera</taxon>
        <taxon>Sternorrhyncha</taxon>
        <taxon>Aphidomorpha</taxon>
        <taxon>Aphidoidea</taxon>
        <taxon>Aphididae</taxon>
        <taxon>Macrosiphini</taxon>
        <taxon>Macrosiphum</taxon>
    </lineage>
</organism>
<sequence>MRRKTRGSPPDPALVALLAVAALIAAAVGSSPDGQQAQQTQPQQQQASGKLGRFFTFRNLQHCLARAGPAPRVTATTGFPCVCIYLQLFVPSVPGVGDRQ</sequence>
<evidence type="ECO:0000313" key="3">
    <source>
        <dbReference type="Proteomes" id="UP001160148"/>
    </source>
</evidence>
<keyword evidence="3" id="KW-1185">Reference proteome</keyword>